<evidence type="ECO:0000313" key="1">
    <source>
        <dbReference type="EMBL" id="KAJ1104695.1"/>
    </source>
</evidence>
<accession>A0AAV7MPJ9</accession>
<gene>
    <name evidence="1" type="ORF">NDU88_002104</name>
</gene>
<sequence length="88" mass="9015">MRPREPSGYGRINASGLAGTVWTGGLELLAAPPLPGRRVVPGSPKGLLRGKDITVSAAGCGANVLPTVCIRDAVDRPVPWVGPAFDNA</sequence>
<proteinExistence type="predicted"/>
<protein>
    <submittedName>
        <fullName evidence="1">Uncharacterized protein</fullName>
    </submittedName>
</protein>
<name>A0AAV7MPJ9_PLEWA</name>
<keyword evidence="2" id="KW-1185">Reference proteome</keyword>
<comment type="caution">
    <text evidence="1">The sequence shown here is derived from an EMBL/GenBank/DDBJ whole genome shotgun (WGS) entry which is preliminary data.</text>
</comment>
<dbReference type="EMBL" id="JANPWB010000013">
    <property type="protein sequence ID" value="KAJ1104695.1"/>
    <property type="molecule type" value="Genomic_DNA"/>
</dbReference>
<evidence type="ECO:0000313" key="2">
    <source>
        <dbReference type="Proteomes" id="UP001066276"/>
    </source>
</evidence>
<dbReference type="AlphaFoldDB" id="A0AAV7MPJ9"/>
<reference evidence="1" key="1">
    <citation type="journal article" date="2022" name="bioRxiv">
        <title>Sequencing and chromosome-scale assembly of the giantPleurodeles waltlgenome.</title>
        <authorList>
            <person name="Brown T."/>
            <person name="Elewa A."/>
            <person name="Iarovenko S."/>
            <person name="Subramanian E."/>
            <person name="Araus A.J."/>
            <person name="Petzold A."/>
            <person name="Susuki M."/>
            <person name="Suzuki K.-i.T."/>
            <person name="Hayashi T."/>
            <person name="Toyoda A."/>
            <person name="Oliveira C."/>
            <person name="Osipova E."/>
            <person name="Leigh N.D."/>
            <person name="Simon A."/>
            <person name="Yun M.H."/>
        </authorList>
    </citation>
    <scope>NUCLEOTIDE SEQUENCE</scope>
    <source>
        <strain evidence="1">20211129_DDA</strain>
        <tissue evidence="1">Liver</tissue>
    </source>
</reference>
<dbReference type="Proteomes" id="UP001066276">
    <property type="component" value="Chromosome 9"/>
</dbReference>
<organism evidence="1 2">
    <name type="scientific">Pleurodeles waltl</name>
    <name type="common">Iberian ribbed newt</name>
    <dbReference type="NCBI Taxonomy" id="8319"/>
    <lineage>
        <taxon>Eukaryota</taxon>
        <taxon>Metazoa</taxon>
        <taxon>Chordata</taxon>
        <taxon>Craniata</taxon>
        <taxon>Vertebrata</taxon>
        <taxon>Euteleostomi</taxon>
        <taxon>Amphibia</taxon>
        <taxon>Batrachia</taxon>
        <taxon>Caudata</taxon>
        <taxon>Salamandroidea</taxon>
        <taxon>Salamandridae</taxon>
        <taxon>Pleurodelinae</taxon>
        <taxon>Pleurodeles</taxon>
    </lineage>
</organism>